<gene>
    <name evidence="1" type="ORF">Hypma_005211</name>
</gene>
<evidence type="ECO:0000313" key="2">
    <source>
        <dbReference type="Proteomes" id="UP000076154"/>
    </source>
</evidence>
<protein>
    <submittedName>
        <fullName evidence="1">Uncharacterized protein</fullName>
    </submittedName>
</protein>
<evidence type="ECO:0000313" key="1">
    <source>
        <dbReference type="EMBL" id="RDB26864.1"/>
    </source>
</evidence>
<dbReference type="EMBL" id="LUEZ02000022">
    <property type="protein sequence ID" value="RDB26864.1"/>
    <property type="molecule type" value="Genomic_DNA"/>
</dbReference>
<reference evidence="1" key="1">
    <citation type="submission" date="2018-04" db="EMBL/GenBank/DDBJ databases">
        <title>Whole genome sequencing of Hypsizygus marmoreus.</title>
        <authorList>
            <person name="Choi I.-G."/>
            <person name="Min B."/>
            <person name="Kim J.-G."/>
            <person name="Kim S."/>
            <person name="Oh Y.-L."/>
            <person name="Kong W.-S."/>
            <person name="Park H."/>
            <person name="Jeong J."/>
            <person name="Song E.-S."/>
        </authorList>
    </citation>
    <scope>NUCLEOTIDE SEQUENCE [LARGE SCALE GENOMIC DNA]</scope>
    <source>
        <strain evidence="1">51987-8</strain>
    </source>
</reference>
<name>A0A369K505_HYPMA</name>
<sequence>MSASESEPQKRTFVQRCHLNILCPMTSSRIPNTQYTLFTLTILVLFADQCVSPFQLTVVRELTLFRDVVTQAYTELRTQRQVSTMLRVEGIAQATFGSDDESYLSLGPIFAFHRPLPKIISDERDACNHYHVYSAYYPHIPVLITSDAKMASDFIHHGVYGDWTHVPLS</sequence>
<dbReference type="InParanoid" id="A0A369K505"/>
<accession>A0A369K505</accession>
<keyword evidence="2" id="KW-1185">Reference proteome</keyword>
<dbReference type="AlphaFoldDB" id="A0A369K505"/>
<comment type="caution">
    <text evidence="1">The sequence shown here is derived from an EMBL/GenBank/DDBJ whole genome shotgun (WGS) entry which is preliminary data.</text>
</comment>
<organism evidence="1 2">
    <name type="scientific">Hypsizygus marmoreus</name>
    <name type="common">White beech mushroom</name>
    <name type="synonym">Agaricus marmoreus</name>
    <dbReference type="NCBI Taxonomy" id="39966"/>
    <lineage>
        <taxon>Eukaryota</taxon>
        <taxon>Fungi</taxon>
        <taxon>Dikarya</taxon>
        <taxon>Basidiomycota</taxon>
        <taxon>Agaricomycotina</taxon>
        <taxon>Agaricomycetes</taxon>
        <taxon>Agaricomycetidae</taxon>
        <taxon>Agaricales</taxon>
        <taxon>Tricholomatineae</taxon>
        <taxon>Lyophyllaceae</taxon>
        <taxon>Hypsizygus</taxon>
    </lineage>
</organism>
<dbReference type="Proteomes" id="UP000076154">
    <property type="component" value="Unassembled WGS sequence"/>
</dbReference>
<proteinExistence type="predicted"/>